<accession>A0A2M8HE32</accession>
<evidence type="ECO:0000256" key="2">
    <source>
        <dbReference type="ARBA" id="ARBA00023125"/>
    </source>
</evidence>
<dbReference type="Pfam" id="PF12833">
    <property type="entry name" value="HTH_18"/>
    <property type="match status" value="1"/>
</dbReference>
<evidence type="ECO:0000259" key="4">
    <source>
        <dbReference type="PROSITE" id="PS01124"/>
    </source>
</evidence>
<dbReference type="Pfam" id="PF12625">
    <property type="entry name" value="Arabinose_bd"/>
    <property type="match status" value="1"/>
</dbReference>
<protein>
    <submittedName>
        <fullName evidence="5">AraC family transcriptional regulator</fullName>
    </submittedName>
</protein>
<gene>
    <name evidence="5" type="ORF">CUC44_02495</name>
</gene>
<dbReference type="PANTHER" id="PTHR47894:SF1">
    <property type="entry name" value="HTH-TYPE TRANSCRIPTIONAL REGULATOR VQSM"/>
    <property type="match status" value="1"/>
</dbReference>
<dbReference type="GO" id="GO:0005829">
    <property type="term" value="C:cytosol"/>
    <property type="evidence" value="ECO:0007669"/>
    <property type="project" value="TreeGrafter"/>
</dbReference>
<dbReference type="RefSeq" id="WP_100858419.1">
    <property type="nucleotide sequence ID" value="NZ_PGCP01000003.1"/>
</dbReference>
<organism evidence="5 6">
    <name type="scientific">Aeromonas lusitana</name>
    <dbReference type="NCBI Taxonomy" id="931529"/>
    <lineage>
        <taxon>Bacteria</taxon>
        <taxon>Pseudomonadati</taxon>
        <taxon>Pseudomonadota</taxon>
        <taxon>Gammaproteobacteria</taxon>
        <taxon>Aeromonadales</taxon>
        <taxon>Aeromonadaceae</taxon>
        <taxon>Aeromonas</taxon>
    </lineage>
</organism>
<evidence type="ECO:0000313" key="6">
    <source>
        <dbReference type="Proteomes" id="UP000232060"/>
    </source>
</evidence>
<dbReference type="GO" id="GO:0003700">
    <property type="term" value="F:DNA-binding transcription factor activity"/>
    <property type="evidence" value="ECO:0007669"/>
    <property type="project" value="InterPro"/>
</dbReference>
<dbReference type="InterPro" id="IPR009057">
    <property type="entry name" value="Homeodomain-like_sf"/>
</dbReference>
<keyword evidence="3" id="KW-0804">Transcription</keyword>
<keyword evidence="6" id="KW-1185">Reference proteome</keyword>
<name>A0A2M8HE32_9GAMM</name>
<evidence type="ECO:0000256" key="3">
    <source>
        <dbReference type="ARBA" id="ARBA00023163"/>
    </source>
</evidence>
<dbReference type="PANTHER" id="PTHR47894">
    <property type="entry name" value="HTH-TYPE TRANSCRIPTIONAL REGULATOR GADX"/>
    <property type="match status" value="1"/>
</dbReference>
<evidence type="ECO:0000313" key="5">
    <source>
        <dbReference type="EMBL" id="PJC94828.1"/>
    </source>
</evidence>
<dbReference type="GO" id="GO:0000976">
    <property type="term" value="F:transcription cis-regulatory region binding"/>
    <property type="evidence" value="ECO:0007669"/>
    <property type="project" value="TreeGrafter"/>
</dbReference>
<comment type="caution">
    <text evidence="5">The sequence shown here is derived from an EMBL/GenBank/DDBJ whole genome shotgun (WGS) entry which is preliminary data.</text>
</comment>
<dbReference type="PROSITE" id="PS01124">
    <property type="entry name" value="HTH_ARAC_FAMILY_2"/>
    <property type="match status" value="1"/>
</dbReference>
<dbReference type="InterPro" id="IPR032687">
    <property type="entry name" value="AraC-type_N"/>
</dbReference>
<keyword evidence="1" id="KW-0805">Transcription regulation</keyword>
<feature type="domain" description="HTH araC/xylS-type" evidence="4">
    <location>
        <begin position="230"/>
        <end position="332"/>
    </location>
</feature>
<dbReference type="SUPFAM" id="SSF46689">
    <property type="entry name" value="Homeodomain-like"/>
    <property type="match status" value="1"/>
</dbReference>
<dbReference type="Proteomes" id="UP000232060">
    <property type="component" value="Unassembled WGS sequence"/>
</dbReference>
<dbReference type="InterPro" id="IPR020449">
    <property type="entry name" value="Tscrpt_reg_AraC-type_HTH"/>
</dbReference>
<dbReference type="PRINTS" id="PR00032">
    <property type="entry name" value="HTHARAC"/>
</dbReference>
<sequence length="336" mass="38117">MKTVSNRIALHCMHHWQRQGRDPNLLLQGAGIAKEELQLPQGRIDASRHFRLLAQVAPHADLAHNWAPPSLTGLFADYLPLASLCCNAATLRQALHFFLSFRPLIGECDRLALQEAGELARLSYYSDSDHPDVIAMSSLANLCHLYALLQFYHPGQGQLVLPTPVRPKLWRELAAWLGGRLQLGDGYQLRFPAALLDLPYAGYNGPLQPLLLETLDSQMNLLRPSLHYKDRVIGLIRRQLWQEGADPRTLLACVCDALRLTRWTLNRHLREEGCHFSALLEQVRREEACRLLQDPGLQLQEVGGRLGFASQSSFTRFFKEAFAQSPSQYRSRRCRI</sequence>
<dbReference type="SMART" id="SM00342">
    <property type="entry name" value="HTH_ARAC"/>
    <property type="match status" value="1"/>
</dbReference>
<dbReference type="AlphaFoldDB" id="A0A2M8HE32"/>
<reference evidence="5 6" key="1">
    <citation type="submission" date="2017-11" db="EMBL/GenBank/DDBJ databases">
        <title>Draft genome sequence of environmental isolate Aeromonas lusitania sp. nov. MDC 2473.</title>
        <authorList>
            <person name="Colston S.M."/>
            <person name="Navarro A."/>
            <person name="Martinez-Murcia A.J."/>
            <person name="Graf J."/>
        </authorList>
    </citation>
    <scope>NUCLEOTIDE SEQUENCE [LARGE SCALE GENOMIC DNA]</scope>
    <source>
        <strain evidence="5 6">MDC 2473</strain>
    </source>
</reference>
<evidence type="ECO:0000256" key="1">
    <source>
        <dbReference type="ARBA" id="ARBA00023015"/>
    </source>
</evidence>
<dbReference type="EMBL" id="PGCP01000003">
    <property type="protein sequence ID" value="PJC94828.1"/>
    <property type="molecule type" value="Genomic_DNA"/>
</dbReference>
<dbReference type="InterPro" id="IPR018060">
    <property type="entry name" value="HTH_AraC"/>
</dbReference>
<dbReference type="OrthoDB" id="6506763at2"/>
<dbReference type="Gene3D" id="1.10.10.60">
    <property type="entry name" value="Homeodomain-like"/>
    <property type="match status" value="1"/>
</dbReference>
<proteinExistence type="predicted"/>
<keyword evidence="2" id="KW-0238">DNA-binding</keyword>